<sequence>MNRVTKLLDIKYPIIQGAMQEVATAELAAAVSNGGGLGIIAAGGKKPEEVREEIKKAKKLTNETFAVNLMLMDPNTPDVVKVVIEEGVKVVTTGAGTPKNYMKDLKAANIIVMPVVPNVKIAKKMEAMGVDAVIVEGMEGGGHIGSLTSMVLWPQVADAVSIPLIAAGGIGDGRGVVSAFVAGAEGVQCGTIFSIAKESPVGDNWRNAVIDATDSSTIVVGQTIRDASRAIKNRKTDQLLELEEEKVSREEFNESMNVGLRNAVRKDNADTGVLFSGAISGLIKESQSAGEIVSSLVNQAKDIIDNKKIELN</sequence>
<dbReference type="GO" id="GO:0018580">
    <property type="term" value="F:nitronate monooxygenase activity"/>
    <property type="evidence" value="ECO:0007669"/>
    <property type="project" value="InterPro"/>
</dbReference>
<dbReference type="EMBL" id="JQBX01000012">
    <property type="protein sequence ID" value="KRN93600.1"/>
    <property type="molecule type" value="Genomic_DNA"/>
</dbReference>
<dbReference type="Pfam" id="PF03060">
    <property type="entry name" value="NMO"/>
    <property type="match status" value="1"/>
</dbReference>
<organism evidence="6 7">
    <name type="scientific">Pediococcus stilesii</name>
    <dbReference type="NCBI Taxonomy" id="331679"/>
    <lineage>
        <taxon>Bacteria</taxon>
        <taxon>Bacillati</taxon>
        <taxon>Bacillota</taxon>
        <taxon>Bacilli</taxon>
        <taxon>Lactobacillales</taxon>
        <taxon>Lactobacillaceae</taxon>
        <taxon>Pediococcus</taxon>
    </lineage>
</organism>
<dbReference type="GO" id="GO:0051213">
    <property type="term" value="F:dioxygenase activity"/>
    <property type="evidence" value="ECO:0007669"/>
    <property type="project" value="UniProtKB-KW"/>
</dbReference>
<dbReference type="AlphaFoldDB" id="A0A0R2KW43"/>
<dbReference type="Gene3D" id="3.20.20.70">
    <property type="entry name" value="Aldolase class I"/>
    <property type="match status" value="1"/>
</dbReference>
<dbReference type="SUPFAM" id="SSF51412">
    <property type="entry name" value="Inosine monophosphate dehydrogenase (IMPDH)"/>
    <property type="match status" value="1"/>
</dbReference>
<evidence type="ECO:0000256" key="2">
    <source>
        <dbReference type="ARBA" id="ARBA00013457"/>
    </source>
</evidence>
<dbReference type="PANTHER" id="PTHR32332">
    <property type="entry name" value="2-NITROPROPANE DIOXYGENASE"/>
    <property type="match status" value="1"/>
</dbReference>
<gene>
    <name evidence="6" type="ORF">IV81_GL000341</name>
</gene>
<name>A0A0R2KW43_9LACO</name>
<dbReference type="CDD" id="cd04730">
    <property type="entry name" value="NPD_like"/>
    <property type="match status" value="1"/>
</dbReference>
<dbReference type="PANTHER" id="PTHR32332:SF20">
    <property type="entry name" value="2-NITROPROPANE DIOXYGENASE-LIKE PROTEIN"/>
    <property type="match status" value="1"/>
</dbReference>
<evidence type="ECO:0000313" key="7">
    <source>
        <dbReference type="Proteomes" id="UP000051859"/>
    </source>
</evidence>
<evidence type="ECO:0000256" key="5">
    <source>
        <dbReference type="ARBA" id="ARBA00023002"/>
    </source>
</evidence>
<evidence type="ECO:0000256" key="4">
    <source>
        <dbReference type="ARBA" id="ARBA00022643"/>
    </source>
</evidence>
<proteinExistence type="predicted"/>
<dbReference type="PATRIC" id="fig|331679.3.peg.347"/>
<comment type="caution">
    <text evidence="6">The sequence shown here is derived from an EMBL/GenBank/DDBJ whole genome shotgun (WGS) entry which is preliminary data.</text>
</comment>
<dbReference type="InterPro" id="IPR013785">
    <property type="entry name" value="Aldolase_TIM"/>
</dbReference>
<reference evidence="6 7" key="1">
    <citation type="journal article" date="2015" name="Genome Announc.">
        <title>Expanding the biotechnology potential of lactobacilli through comparative genomics of 213 strains and associated genera.</title>
        <authorList>
            <person name="Sun Z."/>
            <person name="Harris H.M."/>
            <person name="McCann A."/>
            <person name="Guo C."/>
            <person name="Argimon S."/>
            <person name="Zhang W."/>
            <person name="Yang X."/>
            <person name="Jeffery I.B."/>
            <person name="Cooney J.C."/>
            <person name="Kagawa T.F."/>
            <person name="Liu W."/>
            <person name="Song Y."/>
            <person name="Salvetti E."/>
            <person name="Wrobel A."/>
            <person name="Rasinkangas P."/>
            <person name="Parkhill J."/>
            <person name="Rea M.C."/>
            <person name="O'Sullivan O."/>
            <person name="Ritari J."/>
            <person name="Douillard F.P."/>
            <person name="Paul Ross R."/>
            <person name="Yang R."/>
            <person name="Briner A.E."/>
            <person name="Felis G.E."/>
            <person name="de Vos W.M."/>
            <person name="Barrangou R."/>
            <person name="Klaenhammer T.R."/>
            <person name="Caufield P.W."/>
            <person name="Cui Y."/>
            <person name="Zhang H."/>
            <person name="O'Toole P.W."/>
        </authorList>
    </citation>
    <scope>NUCLEOTIDE SEQUENCE [LARGE SCALE GENOMIC DNA]</scope>
    <source>
        <strain evidence="6 7">DSM 18001</strain>
    </source>
</reference>
<evidence type="ECO:0000256" key="1">
    <source>
        <dbReference type="ARBA" id="ARBA00003535"/>
    </source>
</evidence>
<protein>
    <recommendedName>
        <fullName evidence="2">Probable nitronate monooxygenase</fullName>
    </recommendedName>
</protein>
<keyword evidence="7" id="KW-1185">Reference proteome</keyword>
<dbReference type="STRING" id="331679.IV81_GL000341"/>
<keyword evidence="3" id="KW-0285">Flavoprotein</keyword>
<dbReference type="RefSeq" id="WP_057803359.1">
    <property type="nucleotide sequence ID" value="NZ_JQBX01000012.1"/>
</dbReference>
<dbReference type="Proteomes" id="UP000051859">
    <property type="component" value="Unassembled WGS sequence"/>
</dbReference>
<accession>A0A0R2KW43</accession>
<keyword evidence="5" id="KW-0560">Oxidoreductase</keyword>
<keyword evidence="4" id="KW-0288">FMN</keyword>
<keyword evidence="6" id="KW-0223">Dioxygenase</keyword>
<comment type="function">
    <text evidence="1">Nitronate monooxygenase that uses molecular oxygen to catalyze the oxidative denitrification of alkyl nitronates. Acts on propionate 3-nitronate (P3N), the presumed physiological substrate. Probably functions in the detoxification of P3N, a metabolic poison produced by plants and fungi as a defense mechanism.</text>
</comment>
<evidence type="ECO:0000313" key="6">
    <source>
        <dbReference type="EMBL" id="KRN93600.1"/>
    </source>
</evidence>
<evidence type="ECO:0000256" key="3">
    <source>
        <dbReference type="ARBA" id="ARBA00022630"/>
    </source>
</evidence>
<dbReference type="InterPro" id="IPR004136">
    <property type="entry name" value="NMO"/>
</dbReference>